<dbReference type="PANTHER" id="PTHR32060">
    <property type="entry name" value="TAIL-SPECIFIC PROTEASE"/>
    <property type="match status" value="1"/>
</dbReference>
<dbReference type="SUPFAM" id="SSF52096">
    <property type="entry name" value="ClpP/crotonase"/>
    <property type="match status" value="1"/>
</dbReference>
<evidence type="ECO:0000313" key="8">
    <source>
        <dbReference type="EMBL" id="CAA9298137.1"/>
    </source>
</evidence>
<evidence type="ECO:0000256" key="1">
    <source>
        <dbReference type="ARBA" id="ARBA00009179"/>
    </source>
</evidence>
<dbReference type="CDD" id="cd06782">
    <property type="entry name" value="cpPDZ_CPP-like"/>
    <property type="match status" value="1"/>
</dbReference>
<dbReference type="Pfam" id="PF17820">
    <property type="entry name" value="PDZ_6"/>
    <property type="match status" value="1"/>
</dbReference>
<protein>
    <submittedName>
        <fullName evidence="8">Carboxyl-terminal protease</fullName>
    </submittedName>
</protein>
<dbReference type="SMART" id="SM00228">
    <property type="entry name" value="PDZ"/>
    <property type="match status" value="1"/>
</dbReference>
<reference evidence="8" key="1">
    <citation type="submission" date="2020-02" db="EMBL/GenBank/DDBJ databases">
        <authorList>
            <person name="Meier V. D."/>
        </authorList>
    </citation>
    <scope>NUCLEOTIDE SEQUENCE</scope>
    <source>
        <strain evidence="8">AVDCRST_MAG40</strain>
    </source>
</reference>
<dbReference type="PROSITE" id="PS50106">
    <property type="entry name" value="PDZ"/>
    <property type="match status" value="1"/>
</dbReference>
<evidence type="ECO:0000256" key="5">
    <source>
        <dbReference type="RuleBase" id="RU004404"/>
    </source>
</evidence>
<dbReference type="CDD" id="cd07560">
    <property type="entry name" value="Peptidase_S41_CPP"/>
    <property type="match status" value="1"/>
</dbReference>
<dbReference type="GO" id="GO:0004175">
    <property type="term" value="F:endopeptidase activity"/>
    <property type="evidence" value="ECO:0007669"/>
    <property type="project" value="TreeGrafter"/>
</dbReference>
<dbReference type="InterPro" id="IPR001478">
    <property type="entry name" value="PDZ"/>
</dbReference>
<dbReference type="NCBIfam" id="TIGR00225">
    <property type="entry name" value="prc"/>
    <property type="match status" value="1"/>
</dbReference>
<dbReference type="SMART" id="SM00245">
    <property type="entry name" value="TSPc"/>
    <property type="match status" value="1"/>
</dbReference>
<dbReference type="GO" id="GO:0006508">
    <property type="term" value="P:proteolysis"/>
    <property type="evidence" value="ECO:0007669"/>
    <property type="project" value="UniProtKB-KW"/>
</dbReference>
<dbReference type="SUPFAM" id="SSF50156">
    <property type="entry name" value="PDZ domain-like"/>
    <property type="match status" value="1"/>
</dbReference>
<organism evidence="8">
    <name type="scientific">uncultured Gemmatimonadaceae bacterium</name>
    <dbReference type="NCBI Taxonomy" id="246130"/>
    <lineage>
        <taxon>Bacteria</taxon>
        <taxon>Pseudomonadati</taxon>
        <taxon>Gemmatimonadota</taxon>
        <taxon>Gemmatimonadia</taxon>
        <taxon>Gemmatimonadales</taxon>
        <taxon>Gemmatimonadaceae</taxon>
        <taxon>environmental samples</taxon>
    </lineage>
</organism>
<dbReference type="InterPro" id="IPR036034">
    <property type="entry name" value="PDZ_sf"/>
</dbReference>
<evidence type="ECO:0000256" key="3">
    <source>
        <dbReference type="ARBA" id="ARBA00022801"/>
    </source>
</evidence>
<gene>
    <name evidence="8" type="ORF">AVDCRST_MAG40-176</name>
</gene>
<dbReference type="Pfam" id="PF03572">
    <property type="entry name" value="Peptidase_S41"/>
    <property type="match status" value="1"/>
</dbReference>
<proteinExistence type="inferred from homology"/>
<keyword evidence="4 5" id="KW-0720">Serine protease</keyword>
<name>A0A6J4K7U4_9BACT</name>
<dbReference type="GO" id="GO:0008236">
    <property type="term" value="F:serine-type peptidase activity"/>
    <property type="evidence" value="ECO:0007669"/>
    <property type="project" value="UniProtKB-KW"/>
</dbReference>
<dbReference type="FunFam" id="2.30.42.10:FF:000063">
    <property type="entry name" value="Peptidase, S41 family"/>
    <property type="match status" value="1"/>
</dbReference>
<dbReference type="PANTHER" id="PTHR32060:SF30">
    <property type="entry name" value="CARBOXY-TERMINAL PROCESSING PROTEASE CTPA"/>
    <property type="match status" value="1"/>
</dbReference>
<dbReference type="Gene3D" id="3.30.750.44">
    <property type="match status" value="1"/>
</dbReference>
<dbReference type="InterPro" id="IPR041489">
    <property type="entry name" value="PDZ_6"/>
</dbReference>
<dbReference type="GO" id="GO:0007165">
    <property type="term" value="P:signal transduction"/>
    <property type="evidence" value="ECO:0007669"/>
    <property type="project" value="TreeGrafter"/>
</dbReference>
<evidence type="ECO:0000256" key="4">
    <source>
        <dbReference type="ARBA" id="ARBA00022825"/>
    </source>
</evidence>
<dbReference type="InterPro" id="IPR029045">
    <property type="entry name" value="ClpP/crotonase-like_dom_sf"/>
</dbReference>
<dbReference type="InterPro" id="IPR004447">
    <property type="entry name" value="Peptidase_S41A"/>
</dbReference>
<accession>A0A6J4K7U4</accession>
<dbReference type="AlphaFoldDB" id="A0A6J4K7U4"/>
<dbReference type="EMBL" id="CADCTX010000051">
    <property type="protein sequence ID" value="CAA9298137.1"/>
    <property type="molecule type" value="Genomic_DNA"/>
</dbReference>
<dbReference type="GO" id="GO:0030288">
    <property type="term" value="C:outer membrane-bounded periplasmic space"/>
    <property type="evidence" value="ECO:0007669"/>
    <property type="project" value="TreeGrafter"/>
</dbReference>
<evidence type="ECO:0000256" key="2">
    <source>
        <dbReference type="ARBA" id="ARBA00022670"/>
    </source>
</evidence>
<dbReference type="Gene3D" id="3.90.226.10">
    <property type="entry name" value="2-enoyl-CoA Hydratase, Chain A, domain 1"/>
    <property type="match status" value="1"/>
</dbReference>
<keyword evidence="3 5" id="KW-0378">Hydrolase</keyword>
<keyword evidence="2 5" id="KW-0645">Protease</keyword>
<sequence>MVAAVLSGALVTGGWLVQGIGGSTTLAGAGRFGALFGGARRASGPVDGRRLLDEVMARVAADYVDTVSTSGLYRKAVDGLLYELRDPHSVYLPPDRFAALTERTSGSYGGLGIEINALQSAVEIITPLPGTPAERAGIQAGDRIVEVNGRPTGGLSLEEASKLLRGRAGTPVSLLVERPGVSARLPYRLTREEIRLSPVQNATMLRPGVGYVDVSVFADSTSAELGRAVTGLAAKGMRTLVLDLRGNPGGLLDEGVAVADLFLNPGQEVVRTRGRAPEANRTWTDRAPQRWPALPVVVLVDGASASASEIVAGALQDHDRALIVGAPSYGKGSAQTLLPMPEGGALKLTTALWYTPSGRSINHPRPPAEGDDEERDVEPAVDSAERRPTFRTGAGRRVLGGGGIMPDLAAGDTAVPPAELALQQALGRELPRFRGLVTEYAASLRAAARRTGQPFRVTPAMREELYARLGRGNVRVPRPIYDGAAGVVERTLAYEVTRLTFGAAAEFAARSRNDPVIAAALDVAAGAPAQDELFRRAAARQASRVRADSTAR</sequence>
<feature type="domain" description="PDZ" evidence="7">
    <location>
        <begin position="97"/>
        <end position="165"/>
    </location>
</feature>
<comment type="similarity">
    <text evidence="1 5">Belongs to the peptidase S41A family.</text>
</comment>
<feature type="region of interest" description="Disordered" evidence="6">
    <location>
        <begin position="357"/>
        <end position="398"/>
    </location>
</feature>
<dbReference type="Gene3D" id="2.30.42.10">
    <property type="match status" value="1"/>
</dbReference>
<evidence type="ECO:0000259" key="7">
    <source>
        <dbReference type="PROSITE" id="PS50106"/>
    </source>
</evidence>
<evidence type="ECO:0000256" key="6">
    <source>
        <dbReference type="SAM" id="MobiDB-lite"/>
    </source>
</evidence>
<dbReference type="InterPro" id="IPR005151">
    <property type="entry name" value="Tail-specific_protease"/>
</dbReference>